<dbReference type="AlphaFoldDB" id="A0A939T2Z9"/>
<dbReference type="Pfam" id="PF25547">
    <property type="entry name" value="WXG100_2"/>
    <property type="match status" value="1"/>
</dbReference>
<feature type="region of interest" description="Disordered" evidence="1">
    <location>
        <begin position="92"/>
        <end position="114"/>
    </location>
</feature>
<keyword evidence="4" id="KW-1185">Reference proteome</keyword>
<evidence type="ECO:0000256" key="1">
    <source>
        <dbReference type="SAM" id="MobiDB-lite"/>
    </source>
</evidence>
<protein>
    <recommendedName>
        <fullName evidence="2">Outer membrane channel protein CpnT-like N-terminal domain-containing protein</fullName>
    </recommendedName>
</protein>
<comment type="caution">
    <text evidence="3">The sequence shown here is derived from an EMBL/GenBank/DDBJ whole genome shotgun (WGS) entry which is preliminary data.</text>
</comment>
<reference evidence="3" key="1">
    <citation type="submission" date="2021-03" db="EMBL/GenBank/DDBJ databases">
        <authorList>
            <person name="Kanchanasin P."/>
            <person name="Saeng-In P."/>
            <person name="Phongsopitanun W."/>
            <person name="Yuki M."/>
            <person name="Kudo T."/>
            <person name="Ohkuma M."/>
            <person name="Tanasupawat S."/>
        </authorList>
    </citation>
    <scope>NUCLEOTIDE SEQUENCE</scope>
    <source>
        <strain evidence="3">GKU 128</strain>
    </source>
</reference>
<gene>
    <name evidence="3" type="ORF">J4573_09675</name>
</gene>
<sequence>MVGLSRVWIDTDLVQTAASNVAGAQNRFGQTWSTLAGALTPTNGMAGNPGKDAAAAKFAPAYSHAAEAAWGGLATLHRSVGDMSRGLTQTVKNHTKADRRSMISGPSPFPQQPNSVPTFRQFVGLEAAGPLNILPPPPVTGPGASPPKSLLENLTGLHFDPLDLDKYWPTGDPWSLLRAADAWQAAHTSLIEVRGRLAADLKRVTDQSDAPDIDAFGGYWDRIYQDCFPSTLLEALPNLCDGISRACREYGNAVLDGQTKASDAVSNPIGIIVEAATIRAALAATATRLLQTVSVITAGALASNLITSVATGVADTPNLRILDAELDGLKGDGSGRPGNIVWALNEDDVPALDSTGKVHGDIPDLIPSHWTEEDLEQLESELEISIKKRQEVNDQLGIDYRHALRLAQELRLLRQIKKELGGT</sequence>
<evidence type="ECO:0000313" key="3">
    <source>
        <dbReference type="EMBL" id="MBO2447353.1"/>
    </source>
</evidence>
<evidence type="ECO:0000259" key="2">
    <source>
        <dbReference type="Pfam" id="PF25547"/>
    </source>
</evidence>
<accession>A0A939T2Z9</accession>
<dbReference type="RefSeq" id="WP_208254931.1">
    <property type="nucleotide sequence ID" value="NZ_JAGEOJ010000003.1"/>
</dbReference>
<dbReference type="InterPro" id="IPR057746">
    <property type="entry name" value="CpnT-like_N"/>
</dbReference>
<evidence type="ECO:0000313" key="4">
    <source>
        <dbReference type="Proteomes" id="UP000669179"/>
    </source>
</evidence>
<dbReference type="EMBL" id="JAGEOJ010000003">
    <property type="protein sequence ID" value="MBO2447353.1"/>
    <property type="molecule type" value="Genomic_DNA"/>
</dbReference>
<organism evidence="3 4">
    <name type="scientific">Actinomadura barringtoniae</name>
    <dbReference type="NCBI Taxonomy" id="1427535"/>
    <lineage>
        <taxon>Bacteria</taxon>
        <taxon>Bacillati</taxon>
        <taxon>Actinomycetota</taxon>
        <taxon>Actinomycetes</taxon>
        <taxon>Streptosporangiales</taxon>
        <taxon>Thermomonosporaceae</taxon>
        <taxon>Actinomadura</taxon>
    </lineage>
</organism>
<dbReference type="Proteomes" id="UP000669179">
    <property type="component" value="Unassembled WGS sequence"/>
</dbReference>
<name>A0A939T2Z9_9ACTN</name>
<feature type="domain" description="Outer membrane channel protein CpnT-like N-terminal" evidence="2">
    <location>
        <begin position="146"/>
        <end position="304"/>
    </location>
</feature>
<proteinExistence type="predicted"/>